<evidence type="ECO:0000313" key="10">
    <source>
        <dbReference type="Proteomes" id="UP000644875"/>
    </source>
</evidence>
<dbReference type="PANTHER" id="PTHR32024:SF1">
    <property type="entry name" value="KTR SYSTEM POTASSIUM UPTAKE PROTEIN B"/>
    <property type="match status" value="1"/>
</dbReference>
<keyword evidence="2" id="KW-0813">Transport</keyword>
<gene>
    <name evidence="9" type="ORF">JHK64_01360</name>
</gene>
<dbReference type="AlphaFoldDB" id="A0A934UCZ9"/>
<dbReference type="InterPro" id="IPR003445">
    <property type="entry name" value="Cat_transpt"/>
</dbReference>
<feature type="transmembrane region" description="Helical" evidence="8">
    <location>
        <begin position="360"/>
        <end position="382"/>
    </location>
</feature>
<keyword evidence="6" id="KW-0406">Ion transport</keyword>
<keyword evidence="10" id="KW-1185">Reference proteome</keyword>
<dbReference type="GO" id="GO:0005886">
    <property type="term" value="C:plasma membrane"/>
    <property type="evidence" value="ECO:0007669"/>
    <property type="project" value="UniProtKB-SubCell"/>
</dbReference>
<sequence>MKKFFKLAPLSITQRLSASFLIVIIIGSFLLSLPMMHYPHAPKTTYLEHLFTSASMVSVTGLAVFPIGDVYNGLGQTIAIILMQIGGLGLVSLIAFSYYTLRKKISITDQTMLQSSLSKDSSKDLKRYLYSVYKLTFFVEAVFALILMIDFIPHYGWKNGIFNSIFLAVSAFCNAGFDNLGSNSLNSFTLNPIVNFAVAFLIISGGLGFGNWRDIVHRLQQFVFSRPRNIKLTIKKLSVQTKLVLSTTVIILTIGTFLSWLFEHDNPATIGNYNFFQQIMVSFFQTVTMRTAGFSTIDFTQTNFATNFVYMVQMIIGGAPGGTAGGVKITVAAILFLLFKAELRGRSEVTFHYRSFSQRLIKQTLTVLIFYFIVLMTGYLLLLEFEKSLSPFSLLFETISALATVGVSMNLTPELSDVGRLIIMSLMFIGRVGPVTVLLSLRQRQEKTVHYAKTDIFIG</sequence>
<dbReference type="EMBL" id="JAENBP010000001">
    <property type="protein sequence ID" value="MBJ8349277.1"/>
    <property type="molecule type" value="Genomic_DNA"/>
</dbReference>
<dbReference type="PANTHER" id="PTHR32024">
    <property type="entry name" value="TRK SYSTEM POTASSIUM UPTAKE PROTEIN TRKG-RELATED"/>
    <property type="match status" value="1"/>
</dbReference>
<feature type="transmembrane region" description="Helical" evidence="8">
    <location>
        <begin position="193"/>
        <end position="212"/>
    </location>
</feature>
<comment type="caution">
    <text evidence="9">The sequence shown here is derived from an EMBL/GenBank/DDBJ whole genome shotgun (WGS) entry which is preliminary data.</text>
</comment>
<dbReference type="GO" id="GO:0030001">
    <property type="term" value="P:metal ion transport"/>
    <property type="evidence" value="ECO:0007669"/>
    <property type="project" value="UniProtKB-ARBA"/>
</dbReference>
<feature type="transmembrane region" description="Helical" evidence="8">
    <location>
        <begin position="421"/>
        <end position="441"/>
    </location>
</feature>
<dbReference type="Pfam" id="PF02386">
    <property type="entry name" value="TrkH"/>
    <property type="match status" value="1"/>
</dbReference>
<feature type="transmembrane region" description="Helical" evidence="8">
    <location>
        <begin position="50"/>
        <end position="71"/>
    </location>
</feature>
<feature type="transmembrane region" description="Helical" evidence="8">
    <location>
        <begin position="128"/>
        <end position="149"/>
    </location>
</feature>
<protein>
    <submittedName>
        <fullName evidence="9">TrkH family potassium uptake protein</fullName>
    </submittedName>
</protein>
<keyword evidence="7 8" id="KW-0472">Membrane</keyword>
<comment type="subcellular location">
    <subcellularLocation>
        <location evidence="1">Cell membrane</location>
        <topology evidence="1">Multi-pass membrane protein</topology>
    </subcellularLocation>
</comment>
<feature type="transmembrane region" description="Helical" evidence="8">
    <location>
        <begin position="243"/>
        <end position="262"/>
    </location>
</feature>
<proteinExistence type="predicted"/>
<evidence type="ECO:0000256" key="5">
    <source>
        <dbReference type="ARBA" id="ARBA00022989"/>
    </source>
</evidence>
<feature type="transmembrane region" description="Helical" evidence="8">
    <location>
        <begin position="308"/>
        <end position="339"/>
    </location>
</feature>
<dbReference type="Proteomes" id="UP000644875">
    <property type="component" value="Unassembled WGS sequence"/>
</dbReference>
<keyword evidence="3" id="KW-1003">Cell membrane</keyword>
<dbReference type="RefSeq" id="WP_199567201.1">
    <property type="nucleotide sequence ID" value="NZ_JAENBP010000001.1"/>
</dbReference>
<keyword evidence="4 8" id="KW-0812">Transmembrane</keyword>
<evidence type="ECO:0000256" key="8">
    <source>
        <dbReference type="SAM" id="Phobius"/>
    </source>
</evidence>
<feature type="transmembrane region" description="Helical" evidence="8">
    <location>
        <begin position="78"/>
        <end position="99"/>
    </location>
</feature>
<evidence type="ECO:0000256" key="2">
    <source>
        <dbReference type="ARBA" id="ARBA00022448"/>
    </source>
</evidence>
<evidence type="ECO:0000256" key="4">
    <source>
        <dbReference type="ARBA" id="ARBA00022692"/>
    </source>
</evidence>
<reference evidence="9 10" key="1">
    <citation type="journal article" date="2021" name="Int. J. Syst. Evol. Microbiol.">
        <title>Streptococcus vicugnae sp. nov., isolated from faeces of alpacas (Vicugna pacos) and cattle (Bos taurus), Streptococcus zalophi sp. nov., and Streptococcus pacificus sp. nov., isolated from respiratory tract of California sea lions (Zalophus californianus).</title>
        <authorList>
            <person name="Volokhov D.V."/>
            <person name="Zagorodnyaya T.A."/>
            <person name="Shen Z."/>
            <person name="Blom J."/>
            <person name="Furtak V.A."/>
            <person name="Eisenberg T."/>
            <person name="Fan P."/>
            <person name="Jeong K.C."/>
            <person name="Gao Y."/>
            <person name="Zhang S."/>
            <person name="Amselle M."/>
        </authorList>
    </citation>
    <scope>NUCLEOTIDE SEQUENCE [LARGE SCALE GENOMIC DNA]</scope>
    <source>
        <strain evidence="10">CSL7508-lung</strain>
    </source>
</reference>
<evidence type="ECO:0000256" key="1">
    <source>
        <dbReference type="ARBA" id="ARBA00004651"/>
    </source>
</evidence>
<dbReference type="GO" id="GO:0008324">
    <property type="term" value="F:monoatomic cation transmembrane transporter activity"/>
    <property type="evidence" value="ECO:0007669"/>
    <property type="project" value="InterPro"/>
</dbReference>
<accession>A0A934UCZ9</accession>
<evidence type="ECO:0000313" key="9">
    <source>
        <dbReference type="EMBL" id="MBJ8349277.1"/>
    </source>
</evidence>
<keyword evidence="5 8" id="KW-1133">Transmembrane helix</keyword>
<evidence type="ECO:0000256" key="3">
    <source>
        <dbReference type="ARBA" id="ARBA00022475"/>
    </source>
</evidence>
<feature type="transmembrane region" description="Helical" evidence="8">
    <location>
        <begin position="20"/>
        <end position="38"/>
    </location>
</feature>
<organism evidence="9 10">
    <name type="scientific">Streptococcus zalophi</name>
    <dbReference type="NCBI Taxonomy" id="640031"/>
    <lineage>
        <taxon>Bacteria</taxon>
        <taxon>Bacillati</taxon>
        <taxon>Bacillota</taxon>
        <taxon>Bacilli</taxon>
        <taxon>Lactobacillales</taxon>
        <taxon>Streptococcaceae</taxon>
        <taxon>Streptococcus</taxon>
    </lineage>
</organism>
<name>A0A934UCZ9_9STRE</name>
<evidence type="ECO:0000256" key="7">
    <source>
        <dbReference type="ARBA" id="ARBA00023136"/>
    </source>
</evidence>
<evidence type="ECO:0000256" key="6">
    <source>
        <dbReference type="ARBA" id="ARBA00023065"/>
    </source>
</evidence>